<keyword evidence="2" id="KW-0547">Nucleotide-binding</keyword>
<keyword evidence="7" id="KW-1185">Reference proteome</keyword>
<dbReference type="InterPro" id="IPR027383">
    <property type="entry name" value="Znf_put"/>
</dbReference>
<evidence type="ECO:0000256" key="3">
    <source>
        <dbReference type="ARBA" id="ARBA00022777"/>
    </source>
</evidence>
<dbReference type="SMART" id="SM00220">
    <property type="entry name" value="S_TKc"/>
    <property type="match status" value="1"/>
</dbReference>
<dbReference type="PROSITE" id="PS00108">
    <property type="entry name" value="PROTEIN_KINASE_ST"/>
    <property type="match status" value="1"/>
</dbReference>
<dbReference type="SUPFAM" id="SSF48452">
    <property type="entry name" value="TPR-like"/>
    <property type="match status" value="1"/>
</dbReference>
<protein>
    <submittedName>
        <fullName evidence="6">Protein kinase</fullName>
    </submittedName>
</protein>
<dbReference type="InterPro" id="IPR008271">
    <property type="entry name" value="Ser/Thr_kinase_AS"/>
</dbReference>
<dbReference type="GO" id="GO:0016301">
    <property type="term" value="F:kinase activity"/>
    <property type="evidence" value="ECO:0007669"/>
    <property type="project" value="UniProtKB-KW"/>
</dbReference>
<dbReference type="InterPro" id="IPR011009">
    <property type="entry name" value="Kinase-like_dom_sf"/>
</dbReference>
<dbReference type="SUPFAM" id="SSF56112">
    <property type="entry name" value="Protein kinase-like (PK-like)"/>
    <property type="match status" value="1"/>
</dbReference>
<evidence type="ECO:0000313" key="7">
    <source>
        <dbReference type="Proteomes" id="UP000676565"/>
    </source>
</evidence>
<evidence type="ECO:0000256" key="1">
    <source>
        <dbReference type="ARBA" id="ARBA00022679"/>
    </source>
</evidence>
<evidence type="ECO:0000259" key="5">
    <source>
        <dbReference type="PROSITE" id="PS50011"/>
    </source>
</evidence>
<dbReference type="EMBL" id="JAGKQQ010000001">
    <property type="protein sequence ID" value="MBP3954788.1"/>
    <property type="molecule type" value="Genomic_DNA"/>
</dbReference>
<dbReference type="Proteomes" id="UP000676565">
    <property type="component" value="Unassembled WGS sequence"/>
</dbReference>
<dbReference type="CDD" id="cd14014">
    <property type="entry name" value="STKc_PknB_like"/>
    <property type="match status" value="1"/>
</dbReference>
<dbReference type="PROSITE" id="PS50011">
    <property type="entry name" value="PROTEIN_KINASE_DOM"/>
    <property type="match status" value="1"/>
</dbReference>
<feature type="domain" description="Protein kinase" evidence="5">
    <location>
        <begin position="75"/>
        <end position="337"/>
    </location>
</feature>
<sequence length="894" mass="96953">MTHPTELELTALLRGELSAPRCDALAAHLDLCPRCRAVAERLTAVPTELTSTLLVATGSKHSGENAPSTPRISGYSELREIGRGGAGVVYRAYDLAVDRLVAIKVLRSGALASRSERAWFLAEIEAASKLQHPNIVEILGVGGSHSVPYYIMEYAPEGSLAAKLSGAPVDPRAAAQLVQCVARALHTAHLAGIVHRDLKPGNILLADGGAPKVADFGMAKSATPSEFPTPTQAVLGTPSYMAPEHALGASKRAGPATDVYSLGAILYELLTGRPPFRGETPYETLLQVRSFDLVWPRRLRPDVPRALEAVCLKCLEWNPHHRYPSAAALADDLERFLSGDRVLARVPGAARRAARWARINPAAAKASAALALVLVSSIAALSGLWLHAEEQSRTARASAEHAEEQSRIARASAESALRSRAEARKSLVLYSETAKRLFRGPESVTAEERADFVAAVAHAEDVLADRTGNPDEEHKAGFTLLKLADSLFMLDESSAALRACRKSLDALARLAAEHPDRPRFAFDYSQGCAQYSGTLQKAGRVQEAEAYIREAIRAIQAVEGARPGNDACAEALANYRAKLARILIDRGDFSEAKGLLASAVAEGRRLCDVAPENPFRWTYAYHILGEQADLQFLQNRSVDGFVTRARFGLGCVEQGRKSVRKPDWVQIFVTITSTFQATAALDYQGRTREADELAASSLAALDELAHDVPDSLFVRVHLGSRLEQCGRRQWASRPDVAHKYFVRAMRAYEDVSPQFDSGERLGLLLATCPDPKVRDSDRALQVLPANARPEVRGIVLYAHNDFAGARDALKIPRTVTSPGAPLDVRRRAYLALVLQQVGAGEAARAELDSLTREISRSNMAVWGELPDWALAWRSVHKNEPPALWPKLGPDGAAK</sequence>
<evidence type="ECO:0000256" key="4">
    <source>
        <dbReference type="ARBA" id="ARBA00022840"/>
    </source>
</evidence>
<keyword evidence="3 6" id="KW-0418">Kinase</keyword>
<keyword evidence="1" id="KW-0808">Transferase</keyword>
<dbReference type="Gene3D" id="1.10.510.10">
    <property type="entry name" value="Transferase(Phosphotransferase) domain 1"/>
    <property type="match status" value="1"/>
</dbReference>
<dbReference type="InterPro" id="IPR041916">
    <property type="entry name" value="Anti_sigma_zinc_sf"/>
</dbReference>
<dbReference type="PANTHER" id="PTHR43289">
    <property type="entry name" value="MITOGEN-ACTIVATED PROTEIN KINASE KINASE KINASE 20-RELATED"/>
    <property type="match status" value="1"/>
</dbReference>
<dbReference type="PANTHER" id="PTHR43289:SF6">
    <property type="entry name" value="SERINE_THREONINE-PROTEIN KINASE NEKL-3"/>
    <property type="match status" value="1"/>
</dbReference>
<dbReference type="InterPro" id="IPR000719">
    <property type="entry name" value="Prot_kinase_dom"/>
</dbReference>
<comment type="caution">
    <text evidence="6">The sequence shown here is derived from an EMBL/GenBank/DDBJ whole genome shotgun (WGS) entry which is preliminary data.</text>
</comment>
<accession>A0ABS5BM81</accession>
<reference evidence="6 7" key="1">
    <citation type="submission" date="2021-04" db="EMBL/GenBank/DDBJ databases">
        <authorList>
            <person name="Ivanova A."/>
        </authorList>
    </citation>
    <scope>NUCLEOTIDE SEQUENCE [LARGE SCALE GENOMIC DNA]</scope>
    <source>
        <strain evidence="6 7">G18</strain>
    </source>
</reference>
<keyword evidence="4" id="KW-0067">ATP-binding</keyword>
<dbReference type="Pfam" id="PF13490">
    <property type="entry name" value="zf-HC2"/>
    <property type="match status" value="1"/>
</dbReference>
<gene>
    <name evidence="6" type="ORF">J8F10_05770</name>
</gene>
<name>A0ABS5BM81_9BACT</name>
<dbReference type="Gene3D" id="1.10.10.1320">
    <property type="entry name" value="Anti-sigma factor, zinc-finger domain"/>
    <property type="match status" value="1"/>
</dbReference>
<dbReference type="Gene3D" id="3.30.200.20">
    <property type="entry name" value="Phosphorylase Kinase, domain 1"/>
    <property type="match status" value="1"/>
</dbReference>
<dbReference type="RefSeq" id="WP_210652901.1">
    <property type="nucleotide sequence ID" value="NZ_JAGKQQ010000001.1"/>
</dbReference>
<evidence type="ECO:0000313" key="6">
    <source>
        <dbReference type="EMBL" id="MBP3954788.1"/>
    </source>
</evidence>
<dbReference type="Pfam" id="PF00069">
    <property type="entry name" value="Pkinase"/>
    <property type="match status" value="1"/>
</dbReference>
<evidence type="ECO:0000256" key="2">
    <source>
        <dbReference type="ARBA" id="ARBA00022741"/>
    </source>
</evidence>
<proteinExistence type="predicted"/>
<dbReference type="InterPro" id="IPR011990">
    <property type="entry name" value="TPR-like_helical_dom_sf"/>
</dbReference>
<organism evidence="6 7">
    <name type="scientific">Gemmata palustris</name>
    <dbReference type="NCBI Taxonomy" id="2822762"/>
    <lineage>
        <taxon>Bacteria</taxon>
        <taxon>Pseudomonadati</taxon>
        <taxon>Planctomycetota</taxon>
        <taxon>Planctomycetia</taxon>
        <taxon>Gemmatales</taxon>
        <taxon>Gemmataceae</taxon>
        <taxon>Gemmata</taxon>
    </lineage>
</organism>
<dbReference type="Gene3D" id="1.25.40.10">
    <property type="entry name" value="Tetratricopeptide repeat domain"/>
    <property type="match status" value="1"/>
</dbReference>